<dbReference type="EMBL" id="KI394907">
    <property type="protein sequence ID" value="ERN00367.1"/>
    <property type="molecule type" value="Genomic_DNA"/>
</dbReference>
<accession>W1NT22</accession>
<dbReference type="HOGENOM" id="CLU_2309865_0_0_1"/>
<sequence>MPVSTLVAEPRRTVVQLEGSSLSSSSLVCELGGLPSKVEVEAMPPISNLAVSSVRLVVCSYCLKSTAGRDALLKSPFIEVGSRTDFGVANPRGASGRTLV</sequence>
<organism evidence="1 2">
    <name type="scientific">Amborella trichopoda</name>
    <dbReference type="NCBI Taxonomy" id="13333"/>
    <lineage>
        <taxon>Eukaryota</taxon>
        <taxon>Viridiplantae</taxon>
        <taxon>Streptophyta</taxon>
        <taxon>Embryophyta</taxon>
        <taxon>Tracheophyta</taxon>
        <taxon>Spermatophyta</taxon>
        <taxon>Magnoliopsida</taxon>
        <taxon>Amborellales</taxon>
        <taxon>Amborellaceae</taxon>
        <taxon>Amborella</taxon>
    </lineage>
</organism>
<proteinExistence type="predicted"/>
<reference evidence="2" key="1">
    <citation type="journal article" date="2013" name="Science">
        <title>The Amborella genome and the evolution of flowering plants.</title>
        <authorList>
            <consortium name="Amborella Genome Project"/>
        </authorList>
    </citation>
    <scope>NUCLEOTIDE SEQUENCE [LARGE SCALE GENOMIC DNA]</scope>
</reference>
<dbReference type="Proteomes" id="UP000017836">
    <property type="component" value="Unassembled WGS sequence"/>
</dbReference>
<gene>
    <name evidence="1" type="ORF">AMTR_s00104p00105710</name>
</gene>
<evidence type="ECO:0000313" key="2">
    <source>
        <dbReference type="Proteomes" id="UP000017836"/>
    </source>
</evidence>
<protein>
    <submittedName>
        <fullName evidence="1">Uncharacterized protein</fullName>
    </submittedName>
</protein>
<keyword evidence="2" id="KW-1185">Reference proteome</keyword>
<dbReference type="Gramene" id="ERN00367">
    <property type="protein sequence ID" value="ERN00367"/>
    <property type="gene ID" value="AMTR_s00104p00105710"/>
</dbReference>
<evidence type="ECO:0000313" key="1">
    <source>
        <dbReference type="EMBL" id="ERN00367.1"/>
    </source>
</evidence>
<name>W1NT22_AMBTC</name>
<dbReference type="AlphaFoldDB" id="W1NT22"/>